<gene>
    <name evidence="1" type="ORF">CSO01_04550</name>
</gene>
<keyword evidence="2" id="KW-1185">Reference proteome</keyword>
<dbReference type="EMBL" id="BKAL01000001">
    <property type="protein sequence ID" value="GEP67740.1"/>
    <property type="molecule type" value="Genomic_DNA"/>
</dbReference>
<dbReference type="AlphaFoldDB" id="A0A512P978"/>
<accession>A0A512P978</accession>
<sequence length="79" mass="9052">MAGAAYGRKIAETMAAVRYTYGREPDTVEGTLVIPTEDPDAWYIEDSDERPMHASWVFIKAYRAWRASGEWPERSSFYA</sequence>
<protein>
    <submittedName>
        <fullName evidence="1">Uncharacterized protein</fullName>
    </submittedName>
</protein>
<proteinExistence type="predicted"/>
<evidence type="ECO:0000313" key="2">
    <source>
        <dbReference type="Proteomes" id="UP000321798"/>
    </source>
</evidence>
<comment type="caution">
    <text evidence="1">The sequence shown here is derived from an EMBL/GenBank/DDBJ whole genome shotgun (WGS) entry which is preliminary data.</text>
</comment>
<dbReference type="Proteomes" id="UP000321798">
    <property type="component" value="Unassembled WGS sequence"/>
</dbReference>
<organism evidence="1 2">
    <name type="scientific">Cellulomonas soli</name>
    <dbReference type="NCBI Taxonomy" id="931535"/>
    <lineage>
        <taxon>Bacteria</taxon>
        <taxon>Bacillati</taxon>
        <taxon>Actinomycetota</taxon>
        <taxon>Actinomycetes</taxon>
        <taxon>Micrococcales</taxon>
        <taxon>Cellulomonadaceae</taxon>
        <taxon>Cellulomonas</taxon>
    </lineage>
</organism>
<name>A0A512P978_9CELL</name>
<evidence type="ECO:0000313" key="1">
    <source>
        <dbReference type="EMBL" id="GEP67740.1"/>
    </source>
</evidence>
<reference evidence="1 2" key="1">
    <citation type="submission" date="2019-07" db="EMBL/GenBank/DDBJ databases">
        <title>Whole genome shotgun sequence of Cellulomonas soli NBRC 109434.</title>
        <authorList>
            <person name="Hosoyama A."/>
            <person name="Uohara A."/>
            <person name="Ohji S."/>
            <person name="Ichikawa N."/>
        </authorList>
    </citation>
    <scope>NUCLEOTIDE SEQUENCE [LARGE SCALE GENOMIC DNA]</scope>
    <source>
        <strain evidence="1 2">NBRC 109434</strain>
    </source>
</reference>